<comment type="pathway">
    <text evidence="9">Carbohydrate metabolism; galactose metabolism.</text>
</comment>
<dbReference type="Gene3D" id="3.90.25.10">
    <property type="entry name" value="UDP-galactose 4-epimerase, domain 1"/>
    <property type="match status" value="1"/>
</dbReference>
<dbReference type="GO" id="GO:0003978">
    <property type="term" value="F:UDP-glucose 4-epimerase activity"/>
    <property type="evidence" value="ECO:0007669"/>
    <property type="project" value="UniProtKB-UniRule"/>
</dbReference>
<dbReference type="HOGENOM" id="CLU_007383_1_10_3"/>
<accession>K9WK47</accession>
<evidence type="ECO:0000313" key="11">
    <source>
        <dbReference type="EMBL" id="AFZ20181.1"/>
    </source>
</evidence>
<comment type="cofactor">
    <cofactor evidence="2 9">
        <name>NAD(+)</name>
        <dbReference type="ChEBI" id="CHEBI:57540"/>
    </cofactor>
</comment>
<sequence>MSQGKATILVTGGAGYIGSHAVFALKQAGYDVIILDNLSYGHRELVEQVLKVELIVGDISDRALLDQLFTTHNITAVMHFAAFIAVGESVTDPAKYYRNNVAGTLTLLEAMVAASINKFVFSSTCALYGVPKTVPLVEDHPQDPISPYATSKWMVERMLSDFDQAYGLKSVCFRYFNAAGAESTGLLGEDHVPETHLIPLVLFAALGKRESVSIFGTDYPTRDGTCIRDYIHVTDLAQAHVLGLEYLLKEGDSEVFNLGNGSGFSVREVIESAKEVTRKEIKIVERDRRPGDPPVLVGSSDKAKNVLGWNPQYPDVKDILAHAWQWHQQRHGAYFSREVPALLEEETRETRQNIEATRPQELKT</sequence>
<evidence type="ECO:0000256" key="1">
    <source>
        <dbReference type="ARBA" id="ARBA00000083"/>
    </source>
</evidence>
<dbReference type="RefSeq" id="WP_015184317.1">
    <property type="nucleotide sequence ID" value="NC_019738.1"/>
</dbReference>
<comment type="catalytic activity">
    <reaction evidence="1 9">
        <text>UDP-alpha-D-glucose = UDP-alpha-D-galactose</text>
        <dbReference type="Rhea" id="RHEA:22168"/>
        <dbReference type="ChEBI" id="CHEBI:58885"/>
        <dbReference type="ChEBI" id="CHEBI:66914"/>
        <dbReference type="EC" id="5.1.3.2"/>
    </reaction>
</comment>
<dbReference type="Gene3D" id="3.40.50.720">
    <property type="entry name" value="NAD(P)-binding Rossmann-like Domain"/>
    <property type="match status" value="1"/>
</dbReference>
<evidence type="ECO:0000256" key="4">
    <source>
        <dbReference type="ARBA" id="ARBA00013189"/>
    </source>
</evidence>
<dbReference type="Pfam" id="PF16363">
    <property type="entry name" value="GDP_Man_Dehyd"/>
    <property type="match status" value="1"/>
</dbReference>
<keyword evidence="7 9" id="KW-0413">Isomerase</keyword>
<gene>
    <name evidence="11" type="ORF">Mic7113_4492</name>
</gene>
<evidence type="ECO:0000259" key="10">
    <source>
        <dbReference type="Pfam" id="PF16363"/>
    </source>
</evidence>
<keyword evidence="12" id="KW-1185">Reference proteome</keyword>
<dbReference type="NCBIfam" id="TIGR01179">
    <property type="entry name" value="galE"/>
    <property type="match status" value="1"/>
</dbReference>
<evidence type="ECO:0000256" key="2">
    <source>
        <dbReference type="ARBA" id="ARBA00001911"/>
    </source>
</evidence>
<dbReference type="PANTHER" id="PTHR43725:SF53">
    <property type="entry name" value="UDP-ARABINOSE 4-EPIMERASE 1"/>
    <property type="match status" value="1"/>
</dbReference>
<dbReference type="CDD" id="cd05247">
    <property type="entry name" value="UDP_G4E_1_SDR_e"/>
    <property type="match status" value="1"/>
</dbReference>
<reference evidence="11 12" key="1">
    <citation type="submission" date="2012-06" db="EMBL/GenBank/DDBJ databases">
        <title>Finished chromosome of genome of Microcoleus sp. PCC 7113.</title>
        <authorList>
            <consortium name="US DOE Joint Genome Institute"/>
            <person name="Gugger M."/>
            <person name="Coursin T."/>
            <person name="Rippka R."/>
            <person name="Tandeau De Marsac N."/>
            <person name="Huntemann M."/>
            <person name="Wei C.-L."/>
            <person name="Han J."/>
            <person name="Detter J.C."/>
            <person name="Han C."/>
            <person name="Tapia R."/>
            <person name="Chen A."/>
            <person name="Kyrpides N."/>
            <person name="Mavromatis K."/>
            <person name="Markowitz V."/>
            <person name="Szeto E."/>
            <person name="Ivanova N."/>
            <person name="Pagani I."/>
            <person name="Pati A."/>
            <person name="Goodwin L."/>
            <person name="Nordberg H.P."/>
            <person name="Cantor M.N."/>
            <person name="Hua S.X."/>
            <person name="Woyke T."/>
            <person name="Kerfeld C.A."/>
        </authorList>
    </citation>
    <scope>NUCLEOTIDE SEQUENCE [LARGE SCALE GENOMIC DNA]</scope>
    <source>
        <strain evidence="11 12">PCC 7113</strain>
    </source>
</reference>
<evidence type="ECO:0000256" key="3">
    <source>
        <dbReference type="ARBA" id="ARBA00007637"/>
    </source>
</evidence>
<keyword evidence="6 9" id="KW-0520">NAD</keyword>
<organism evidence="11 12">
    <name type="scientific">Allocoleopsis franciscana PCC 7113</name>
    <dbReference type="NCBI Taxonomy" id="1173027"/>
    <lineage>
        <taxon>Bacteria</taxon>
        <taxon>Bacillati</taxon>
        <taxon>Cyanobacteriota</taxon>
        <taxon>Cyanophyceae</taxon>
        <taxon>Coleofasciculales</taxon>
        <taxon>Coleofasciculaceae</taxon>
        <taxon>Allocoleopsis</taxon>
        <taxon>Allocoleopsis franciscana</taxon>
    </lineage>
</organism>
<protein>
    <recommendedName>
        <fullName evidence="5 9">UDP-glucose 4-epimerase</fullName>
        <ecNumber evidence="4 9">5.1.3.2</ecNumber>
    </recommendedName>
</protein>
<dbReference type="GO" id="GO:0033499">
    <property type="term" value="P:galactose catabolic process via UDP-galactose, Leloir pathway"/>
    <property type="evidence" value="ECO:0007669"/>
    <property type="project" value="TreeGrafter"/>
</dbReference>
<evidence type="ECO:0000256" key="7">
    <source>
        <dbReference type="ARBA" id="ARBA00023235"/>
    </source>
</evidence>
<dbReference type="PATRIC" id="fig|1173027.3.peg.4970"/>
<feature type="domain" description="NAD(P)-binding" evidence="10">
    <location>
        <begin position="9"/>
        <end position="313"/>
    </location>
</feature>
<evidence type="ECO:0000313" key="12">
    <source>
        <dbReference type="Proteomes" id="UP000010471"/>
    </source>
</evidence>
<evidence type="ECO:0000256" key="9">
    <source>
        <dbReference type="RuleBase" id="RU366046"/>
    </source>
</evidence>
<dbReference type="InterPro" id="IPR016040">
    <property type="entry name" value="NAD(P)-bd_dom"/>
</dbReference>
<dbReference type="UniPathway" id="UPA00214"/>
<dbReference type="KEGG" id="mic:Mic7113_4492"/>
<dbReference type="InterPro" id="IPR036291">
    <property type="entry name" value="NAD(P)-bd_dom_sf"/>
</dbReference>
<keyword evidence="8 9" id="KW-0119">Carbohydrate metabolism</keyword>
<dbReference type="AlphaFoldDB" id="K9WK47"/>
<dbReference type="Proteomes" id="UP000010471">
    <property type="component" value="Chromosome"/>
</dbReference>
<dbReference type="SUPFAM" id="SSF51735">
    <property type="entry name" value="NAD(P)-binding Rossmann-fold domains"/>
    <property type="match status" value="1"/>
</dbReference>
<dbReference type="EMBL" id="CP003630">
    <property type="protein sequence ID" value="AFZ20181.1"/>
    <property type="molecule type" value="Genomic_DNA"/>
</dbReference>
<proteinExistence type="inferred from homology"/>
<comment type="subunit">
    <text evidence="9">Homodimer.</text>
</comment>
<evidence type="ECO:0000256" key="6">
    <source>
        <dbReference type="ARBA" id="ARBA00023027"/>
    </source>
</evidence>
<dbReference type="PANTHER" id="PTHR43725">
    <property type="entry name" value="UDP-GLUCOSE 4-EPIMERASE"/>
    <property type="match status" value="1"/>
</dbReference>
<dbReference type="InterPro" id="IPR005886">
    <property type="entry name" value="UDP_G4E"/>
</dbReference>
<dbReference type="OrthoDB" id="9801785at2"/>
<dbReference type="STRING" id="1173027.Mic7113_4492"/>
<evidence type="ECO:0000256" key="8">
    <source>
        <dbReference type="ARBA" id="ARBA00023277"/>
    </source>
</evidence>
<evidence type="ECO:0000256" key="5">
    <source>
        <dbReference type="ARBA" id="ARBA00018569"/>
    </source>
</evidence>
<comment type="similarity">
    <text evidence="3 9">Belongs to the NAD(P)-dependent epimerase/dehydratase family.</text>
</comment>
<name>K9WK47_9CYAN</name>
<dbReference type="eggNOG" id="COG1087">
    <property type="taxonomic scope" value="Bacteria"/>
</dbReference>
<dbReference type="EC" id="5.1.3.2" evidence="4 9"/>